<dbReference type="InterPro" id="IPR036388">
    <property type="entry name" value="WH-like_DNA-bd_sf"/>
</dbReference>
<dbReference type="InterPro" id="IPR011711">
    <property type="entry name" value="GntR_C"/>
</dbReference>
<evidence type="ECO:0000313" key="5">
    <source>
        <dbReference type="EMBL" id="RGD62394.1"/>
    </source>
</evidence>
<keyword evidence="1" id="KW-0805">Transcription regulation</keyword>
<protein>
    <submittedName>
        <fullName evidence="5">GntR family transcriptional regulator</fullName>
    </submittedName>
</protein>
<feature type="domain" description="HTH gntR-type" evidence="4">
    <location>
        <begin position="20"/>
        <end position="87"/>
    </location>
</feature>
<dbReference type="AlphaFoldDB" id="A0A373A3Q3"/>
<dbReference type="GO" id="GO:0003677">
    <property type="term" value="F:DNA binding"/>
    <property type="evidence" value="ECO:0007669"/>
    <property type="project" value="UniProtKB-KW"/>
</dbReference>
<evidence type="ECO:0000256" key="1">
    <source>
        <dbReference type="ARBA" id="ARBA00023015"/>
    </source>
</evidence>
<organism evidence="5 6">
    <name type="scientific">Kitasatospora xanthocidica</name>
    <dbReference type="NCBI Taxonomy" id="83382"/>
    <lineage>
        <taxon>Bacteria</taxon>
        <taxon>Bacillati</taxon>
        <taxon>Actinomycetota</taxon>
        <taxon>Actinomycetes</taxon>
        <taxon>Kitasatosporales</taxon>
        <taxon>Streptomycetaceae</taxon>
        <taxon>Kitasatospora</taxon>
    </lineage>
</organism>
<reference evidence="5 6" key="1">
    <citation type="submission" date="2018-08" db="EMBL/GenBank/DDBJ databases">
        <title>Diversity &amp; Physiological Properties of Lignin-Decomposing Actinobacteria from Soil.</title>
        <authorList>
            <person name="Roh S.G."/>
            <person name="Kim S.B."/>
        </authorList>
    </citation>
    <scope>NUCLEOTIDE SEQUENCE [LARGE SCALE GENOMIC DNA]</scope>
    <source>
        <strain evidence="5 6">MMS17-GH009</strain>
    </source>
</reference>
<dbReference type="RefSeq" id="WP_049652728.1">
    <property type="nucleotide sequence ID" value="NZ_QVIG01000001.1"/>
</dbReference>
<evidence type="ECO:0000256" key="3">
    <source>
        <dbReference type="ARBA" id="ARBA00023163"/>
    </source>
</evidence>
<keyword evidence="2" id="KW-0238">DNA-binding</keyword>
<dbReference type="Gene3D" id="1.10.10.10">
    <property type="entry name" value="Winged helix-like DNA-binding domain superfamily/Winged helix DNA-binding domain"/>
    <property type="match status" value="1"/>
</dbReference>
<evidence type="ECO:0000259" key="4">
    <source>
        <dbReference type="PROSITE" id="PS50949"/>
    </source>
</evidence>
<dbReference type="PANTHER" id="PTHR43537:SF24">
    <property type="entry name" value="GLUCONATE OPERON TRANSCRIPTIONAL REPRESSOR"/>
    <property type="match status" value="1"/>
</dbReference>
<keyword evidence="3" id="KW-0804">Transcription</keyword>
<dbReference type="EMBL" id="QVIG01000001">
    <property type="protein sequence ID" value="RGD62394.1"/>
    <property type="molecule type" value="Genomic_DNA"/>
</dbReference>
<dbReference type="SMART" id="SM00895">
    <property type="entry name" value="FCD"/>
    <property type="match status" value="1"/>
</dbReference>
<dbReference type="Gene3D" id="1.20.120.530">
    <property type="entry name" value="GntR ligand-binding domain-like"/>
    <property type="match status" value="1"/>
</dbReference>
<dbReference type="SUPFAM" id="SSF46785">
    <property type="entry name" value="Winged helix' DNA-binding domain"/>
    <property type="match status" value="1"/>
</dbReference>
<name>A0A373A3Q3_9ACTN</name>
<sequence length="221" mass="24045">MNHPVPPPTPAGGTDPLSRVPLGEQVRGLLLEGLLNGRWQPGDRIVERRLAAELNVSQAPVREALRALQTLGLLDAEPNRGVRVREIGPAELREVYQVRAALERLAAESAVVRLAGDTTALERHAERMAAAAAAGDALGQARHGVAFHREIVAASGNGTLLRAWEGLGVEVWTVLSLHRVRPELHENAADHRPLIEAFRRQDPAVGRLLAEHVLEYARHSD</sequence>
<dbReference type="Pfam" id="PF00392">
    <property type="entry name" value="GntR"/>
    <property type="match status" value="1"/>
</dbReference>
<evidence type="ECO:0000256" key="2">
    <source>
        <dbReference type="ARBA" id="ARBA00023125"/>
    </source>
</evidence>
<gene>
    <name evidence="5" type="ORF">DR950_35745</name>
</gene>
<dbReference type="SMART" id="SM00345">
    <property type="entry name" value="HTH_GNTR"/>
    <property type="match status" value="1"/>
</dbReference>
<dbReference type="SUPFAM" id="SSF48008">
    <property type="entry name" value="GntR ligand-binding domain-like"/>
    <property type="match status" value="1"/>
</dbReference>
<dbReference type="InterPro" id="IPR036390">
    <property type="entry name" value="WH_DNA-bd_sf"/>
</dbReference>
<keyword evidence="6" id="KW-1185">Reference proteome</keyword>
<dbReference type="PANTHER" id="PTHR43537">
    <property type="entry name" value="TRANSCRIPTIONAL REGULATOR, GNTR FAMILY"/>
    <property type="match status" value="1"/>
</dbReference>
<comment type="caution">
    <text evidence="5">The sequence shown here is derived from an EMBL/GenBank/DDBJ whole genome shotgun (WGS) entry which is preliminary data.</text>
</comment>
<dbReference type="Proteomes" id="UP000263377">
    <property type="component" value="Unassembled WGS sequence"/>
</dbReference>
<accession>A0A373A3Q3</accession>
<dbReference type="GO" id="GO:0003700">
    <property type="term" value="F:DNA-binding transcription factor activity"/>
    <property type="evidence" value="ECO:0007669"/>
    <property type="project" value="InterPro"/>
</dbReference>
<proteinExistence type="predicted"/>
<dbReference type="Pfam" id="PF07729">
    <property type="entry name" value="FCD"/>
    <property type="match status" value="1"/>
</dbReference>
<dbReference type="InterPro" id="IPR008920">
    <property type="entry name" value="TF_FadR/GntR_C"/>
</dbReference>
<dbReference type="InterPro" id="IPR000524">
    <property type="entry name" value="Tscrpt_reg_HTH_GntR"/>
</dbReference>
<evidence type="ECO:0000313" key="6">
    <source>
        <dbReference type="Proteomes" id="UP000263377"/>
    </source>
</evidence>
<dbReference type="PROSITE" id="PS50949">
    <property type="entry name" value="HTH_GNTR"/>
    <property type="match status" value="1"/>
</dbReference>